<dbReference type="PANTHER" id="PTHR33529">
    <property type="entry name" value="SLR0882 PROTEIN-RELATED"/>
    <property type="match status" value="1"/>
</dbReference>
<evidence type="ECO:0000313" key="13">
    <source>
        <dbReference type="EMBL" id="QBQ64305.1"/>
    </source>
</evidence>
<comment type="similarity">
    <text evidence="3">Belongs to the LptF/LptG family.</text>
</comment>
<comment type="subunit">
    <text evidence="11">Component of the lipopolysaccharide transport and assembly complex. The LptBFG transporter is composed of two ATP-binding proteins (LptB) and two transmembrane proteins (LptF and LptG).</text>
</comment>
<dbReference type="GO" id="GO:0043190">
    <property type="term" value="C:ATP-binding cassette (ABC) transporter complex"/>
    <property type="evidence" value="ECO:0007669"/>
    <property type="project" value="InterPro"/>
</dbReference>
<keyword evidence="10 12" id="KW-0472">Membrane</keyword>
<keyword evidence="5" id="KW-0813">Transport</keyword>
<accession>A0A4P7CJL7</accession>
<dbReference type="AlphaFoldDB" id="A0A4P7CJL7"/>
<keyword evidence="9 12" id="KW-1133">Transmembrane helix</keyword>
<feature type="transmembrane region" description="Helical" evidence="12">
    <location>
        <begin position="294"/>
        <end position="314"/>
    </location>
</feature>
<feature type="transmembrane region" description="Helical" evidence="12">
    <location>
        <begin position="326"/>
        <end position="346"/>
    </location>
</feature>
<dbReference type="EMBL" id="CP038145">
    <property type="protein sequence ID" value="QBQ64305.1"/>
    <property type="molecule type" value="Genomic_DNA"/>
</dbReference>
<evidence type="ECO:0000313" key="14">
    <source>
        <dbReference type="Proteomes" id="UP000294444"/>
    </source>
</evidence>
<dbReference type="GO" id="GO:0015920">
    <property type="term" value="P:lipopolysaccharide transport"/>
    <property type="evidence" value="ECO:0007669"/>
    <property type="project" value="TreeGrafter"/>
</dbReference>
<dbReference type="NCBIfam" id="TIGR04407">
    <property type="entry name" value="LptF_YjgP"/>
    <property type="match status" value="1"/>
</dbReference>
<dbReference type="PANTHER" id="PTHR33529:SF7">
    <property type="entry name" value="LIPOPOLYSACCHARIDE EXPORT SYSTEM PERMEASE PROTEIN LPTF"/>
    <property type="match status" value="1"/>
</dbReference>
<evidence type="ECO:0000256" key="3">
    <source>
        <dbReference type="ARBA" id="ARBA00007725"/>
    </source>
</evidence>
<dbReference type="KEGG" id="aio:EXH44_08765"/>
<evidence type="ECO:0000256" key="10">
    <source>
        <dbReference type="ARBA" id="ARBA00023136"/>
    </source>
</evidence>
<evidence type="ECO:0000256" key="5">
    <source>
        <dbReference type="ARBA" id="ARBA00022448"/>
    </source>
</evidence>
<evidence type="ECO:0000256" key="9">
    <source>
        <dbReference type="ARBA" id="ARBA00022989"/>
    </source>
</evidence>
<evidence type="ECO:0000256" key="1">
    <source>
        <dbReference type="ARBA" id="ARBA00002265"/>
    </source>
</evidence>
<feature type="transmembrane region" description="Helical" evidence="12">
    <location>
        <begin position="62"/>
        <end position="81"/>
    </location>
</feature>
<comment type="subcellular location">
    <subcellularLocation>
        <location evidence="2">Cell inner membrane</location>
        <topology evidence="2">Multi-pass membrane protein</topology>
    </subcellularLocation>
</comment>
<evidence type="ECO:0000256" key="7">
    <source>
        <dbReference type="ARBA" id="ARBA00022519"/>
    </source>
</evidence>
<dbReference type="InterPro" id="IPR005495">
    <property type="entry name" value="LptG/LptF_permease"/>
</dbReference>
<evidence type="ECO:0000256" key="2">
    <source>
        <dbReference type="ARBA" id="ARBA00004429"/>
    </source>
</evidence>
<protein>
    <recommendedName>
        <fullName evidence="4">Lipopolysaccharide export system permease protein LptF</fullName>
    </recommendedName>
</protein>
<evidence type="ECO:0000256" key="8">
    <source>
        <dbReference type="ARBA" id="ARBA00022692"/>
    </source>
</evidence>
<feature type="transmembrane region" description="Helical" evidence="12">
    <location>
        <begin position="102"/>
        <end position="125"/>
    </location>
</feature>
<dbReference type="RefSeq" id="WP_162857128.1">
    <property type="nucleotide sequence ID" value="NZ_CP038145.1"/>
</dbReference>
<organism evidence="13 14">
    <name type="scientific">Actinobacillus indolicus</name>
    <dbReference type="NCBI Taxonomy" id="51049"/>
    <lineage>
        <taxon>Bacteria</taxon>
        <taxon>Pseudomonadati</taxon>
        <taxon>Pseudomonadota</taxon>
        <taxon>Gammaproteobacteria</taxon>
        <taxon>Pasteurellales</taxon>
        <taxon>Pasteurellaceae</taxon>
        <taxon>Actinobacillus</taxon>
    </lineage>
</organism>
<keyword evidence="14" id="KW-1185">Reference proteome</keyword>
<gene>
    <name evidence="13" type="primary">lptF</name>
    <name evidence="13" type="ORF">EXH44_08765</name>
</gene>
<dbReference type="Pfam" id="PF03739">
    <property type="entry name" value="LptF_LptG"/>
    <property type="match status" value="1"/>
</dbReference>
<keyword evidence="8 12" id="KW-0812">Transmembrane</keyword>
<name>A0A4P7CJL7_9PAST</name>
<keyword evidence="6" id="KW-1003">Cell membrane</keyword>
<reference evidence="13 14" key="1">
    <citation type="submission" date="2019-03" db="EMBL/GenBank/DDBJ databases">
        <authorList>
            <person name="Che Y."/>
            <person name="Zhou L."/>
        </authorList>
    </citation>
    <scope>NUCLEOTIDE SEQUENCE [LARGE SCALE GENOMIC DNA]</scope>
    <source>
        <strain evidence="13 14">AIFJ1607</strain>
    </source>
</reference>
<feature type="transmembrane region" description="Helical" evidence="12">
    <location>
        <begin position="264"/>
        <end position="282"/>
    </location>
</feature>
<evidence type="ECO:0000256" key="6">
    <source>
        <dbReference type="ARBA" id="ARBA00022475"/>
    </source>
</evidence>
<dbReference type="Proteomes" id="UP000294444">
    <property type="component" value="Chromosome"/>
</dbReference>
<evidence type="ECO:0000256" key="11">
    <source>
        <dbReference type="ARBA" id="ARBA00026081"/>
    </source>
</evidence>
<proteinExistence type="inferred from homology"/>
<dbReference type="InterPro" id="IPR030922">
    <property type="entry name" value="LptF"/>
</dbReference>
<sequence length="366" mass="40506">MILSRYLTKEIFKSQIAILFILLVIFFCQQLVRVLSSAVSGKVPTDLVLSLLGLGMPTMAQLMLPLSLFIALLLTLGRLYAESEITVMRACGVGQGLLVKSALFLSLFTTAIAVYNVFYLTPWAINKQSEMLADAKANPRFAALSAGQFMSAGGYVLFIDNIQDNSINDIYVFQPDQQKKNKPSVVVAESGELQGLPNGDQLLNLKNSVRYEGTPQAADFRISHFDNYTAYLGYQNVETDEKLVQRADFQKLINDNSKEAKAELQWRFALIFAVPLMALLAVPMSSVNPRQGRFAKLLPALLLYLIYFLLQSSLKSAGSSGKVDVSLLMPAVSVAFLILGIILNSWDSKWLSALRYRFSSQKVASK</sequence>
<comment type="function">
    <text evidence="1">Part of the ABC transporter complex LptBFG involved in the translocation of lipopolysaccharide (LPS) from the inner membrane to the outer membrane.</text>
</comment>
<keyword evidence="7" id="KW-0997">Cell inner membrane</keyword>
<evidence type="ECO:0000256" key="4">
    <source>
        <dbReference type="ARBA" id="ARBA00014213"/>
    </source>
</evidence>
<evidence type="ECO:0000256" key="12">
    <source>
        <dbReference type="SAM" id="Phobius"/>
    </source>
</evidence>
<dbReference type="GO" id="GO:0055085">
    <property type="term" value="P:transmembrane transport"/>
    <property type="evidence" value="ECO:0007669"/>
    <property type="project" value="InterPro"/>
</dbReference>